<dbReference type="EMBL" id="CP043420">
    <property type="protein sequence ID" value="QEL12566.1"/>
    <property type="molecule type" value="Genomic_DNA"/>
</dbReference>
<name>A0A1S1NVD9_9GAMM</name>
<evidence type="ECO:0000259" key="7">
    <source>
        <dbReference type="PROSITE" id="PS50860"/>
    </source>
</evidence>
<dbReference type="GO" id="GO:0004813">
    <property type="term" value="F:alanine-tRNA ligase activity"/>
    <property type="evidence" value="ECO:0007669"/>
    <property type="project" value="InterPro"/>
</dbReference>
<evidence type="ECO:0000313" key="8">
    <source>
        <dbReference type="EMBL" id="QEL12566.1"/>
    </source>
</evidence>
<dbReference type="GO" id="GO:0006419">
    <property type="term" value="P:alanyl-tRNA aminoacylation"/>
    <property type="evidence" value="ECO:0007669"/>
    <property type="project" value="InterPro"/>
</dbReference>
<dbReference type="KEGG" id="kuy:FY550_16410"/>
<evidence type="ECO:0000256" key="1">
    <source>
        <dbReference type="ARBA" id="ARBA00001947"/>
    </source>
</evidence>
<reference evidence="8 9" key="1">
    <citation type="submission" date="2019-08" db="EMBL/GenBank/DDBJ databases">
        <title>Complete genome sequence of Kushneria sp. YCWA18, a halophilic phosphate-solubilizing bacterium isolated from Daqiao saltern in China.</title>
        <authorList>
            <person name="Du G.-X."/>
            <person name="Qu L.-Y."/>
        </authorList>
    </citation>
    <scope>NUCLEOTIDE SEQUENCE [LARGE SCALE GENOMIC DNA]</scope>
    <source>
        <strain evidence="8 9">YCWA18</strain>
    </source>
</reference>
<dbReference type="GO" id="GO:0003676">
    <property type="term" value="F:nucleic acid binding"/>
    <property type="evidence" value="ECO:0007669"/>
    <property type="project" value="InterPro"/>
</dbReference>
<dbReference type="GO" id="GO:0005737">
    <property type="term" value="C:cytoplasm"/>
    <property type="evidence" value="ECO:0007669"/>
    <property type="project" value="UniProtKB-SubCell"/>
</dbReference>
<evidence type="ECO:0000313" key="9">
    <source>
        <dbReference type="Proteomes" id="UP000322553"/>
    </source>
</evidence>
<dbReference type="SUPFAM" id="SSF55186">
    <property type="entry name" value="ThrRS/AlaRS common domain"/>
    <property type="match status" value="1"/>
</dbReference>
<keyword evidence="9" id="KW-1185">Reference proteome</keyword>
<dbReference type="Pfam" id="PF01411">
    <property type="entry name" value="tRNA-synt_2c"/>
    <property type="match status" value="1"/>
</dbReference>
<evidence type="ECO:0000256" key="4">
    <source>
        <dbReference type="ARBA" id="ARBA00022723"/>
    </source>
</evidence>
<gene>
    <name evidence="8" type="ORF">FY550_16410</name>
</gene>
<evidence type="ECO:0000256" key="5">
    <source>
        <dbReference type="ARBA" id="ARBA00022833"/>
    </source>
</evidence>
<organism evidence="8 9">
    <name type="scientific">Kushneria phosphatilytica</name>
    <dbReference type="NCBI Taxonomy" id="657387"/>
    <lineage>
        <taxon>Bacteria</taxon>
        <taxon>Pseudomonadati</taxon>
        <taxon>Pseudomonadota</taxon>
        <taxon>Gammaproteobacteria</taxon>
        <taxon>Oceanospirillales</taxon>
        <taxon>Halomonadaceae</taxon>
        <taxon>Kushneria</taxon>
    </lineage>
</organism>
<dbReference type="Proteomes" id="UP000322553">
    <property type="component" value="Chromosome"/>
</dbReference>
<dbReference type="InterPro" id="IPR018165">
    <property type="entry name" value="Ala-tRNA-synth_IIc_core"/>
</dbReference>
<dbReference type="SMART" id="SM00863">
    <property type="entry name" value="tRNA_SAD"/>
    <property type="match status" value="1"/>
</dbReference>
<evidence type="ECO:0000256" key="2">
    <source>
        <dbReference type="ARBA" id="ARBA00004496"/>
    </source>
</evidence>
<proteinExistence type="predicted"/>
<accession>A0A1S1NVD9</accession>
<dbReference type="InterPro" id="IPR018163">
    <property type="entry name" value="Thr/Ala-tRNA-synth_IIc_edit"/>
</dbReference>
<dbReference type="RefSeq" id="WP_070980107.1">
    <property type="nucleotide sequence ID" value="NZ_CP043420.1"/>
</dbReference>
<dbReference type="STRING" id="657387.BH688_12615"/>
<sequence length="242" mass="25992">MVTALVFRDQPRQCQLEATVIGVSEAGVVTDATLFYPMGGGQPGDTGIFLTASGQALAVTDTRKGEGRSVLHHLPSDHGLQVGDRVTQQLDWARRYAHMRMHSALHLLSVVVPFGVTGGSIGADKGRLDFDSGEAVLDKAELNERLNDLVVANHPVSSEWISEDELKAHPELVKTMSVAPPRGAGNIRMVRIGDIDYQPCGGTHVASTGEIGRLEVASIKNRGARNRRITLRFAEPESGGQP</sequence>
<dbReference type="Gene3D" id="2.40.30.130">
    <property type="match status" value="1"/>
</dbReference>
<keyword evidence="5" id="KW-0862">Zinc</keyword>
<dbReference type="InterPro" id="IPR012947">
    <property type="entry name" value="tRNA_SAD"/>
</dbReference>
<dbReference type="PANTHER" id="PTHR43462">
    <property type="entry name" value="ALANYL-TRNA EDITING PROTEIN"/>
    <property type="match status" value="1"/>
</dbReference>
<dbReference type="PANTHER" id="PTHR43462:SF1">
    <property type="entry name" value="ALANYL-TRNA EDITING PROTEIN AARSD1"/>
    <property type="match status" value="1"/>
</dbReference>
<dbReference type="SUPFAM" id="SSF50447">
    <property type="entry name" value="Translation proteins"/>
    <property type="match status" value="1"/>
</dbReference>
<dbReference type="AlphaFoldDB" id="A0A1S1NVD9"/>
<dbReference type="GO" id="GO:0002161">
    <property type="term" value="F:aminoacyl-tRNA deacylase activity"/>
    <property type="evidence" value="ECO:0007669"/>
    <property type="project" value="UniProtKB-ARBA"/>
</dbReference>
<dbReference type="InterPro" id="IPR051335">
    <property type="entry name" value="Alanyl-tRNA_Editing_Enzymes"/>
</dbReference>
<dbReference type="GO" id="GO:0005524">
    <property type="term" value="F:ATP binding"/>
    <property type="evidence" value="ECO:0007669"/>
    <property type="project" value="InterPro"/>
</dbReference>
<protein>
    <recommendedName>
        <fullName evidence="3">Alanine--tRNA ligase</fullName>
    </recommendedName>
    <alternativeName>
        <fullName evidence="6">Alanyl-tRNA synthetase</fullName>
    </alternativeName>
</protein>
<feature type="domain" description="Alanyl-transfer RNA synthetases family profile" evidence="7">
    <location>
        <begin position="1"/>
        <end position="229"/>
    </location>
</feature>
<dbReference type="PROSITE" id="PS50860">
    <property type="entry name" value="AA_TRNA_LIGASE_II_ALA"/>
    <property type="match status" value="1"/>
</dbReference>
<comment type="cofactor">
    <cofactor evidence="1">
        <name>Zn(2+)</name>
        <dbReference type="ChEBI" id="CHEBI:29105"/>
    </cofactor>
</comment>
<evidence type="ECO:0000256" key="3">
    <source>
        <dbReference type="ARBA" id="ARBA00017959"/>
    </source>
</evidence>
<evidence type="ECO:0000256" key="6">
    <source>
        <dbReference type="ARBA" id="ARBA00032577"/>
    </source>
</evidence>
<dbReference type="GO" id="GO:0046872">
    <property type="term" value="F:metal ion binding"/>
    <property type="evidence" value="ECO:0007669"/>
    <property type="project" value="UniProtKB-KW"/>
</dbReference>
<comment type="subcellular location">
    <subcellularLocation>
        <location evidence="2">Cytoplasm</location>
    </subcellularLocation>
</comment>
<dbReference type="OrthoDB" id="9812949at2"/>
<dbReference type="InterPro" id="IPR018164">
    <property type="entry name" value="Ala-tRNA-synth_IIc_N"/>
</dbReference>
<keyword evidence="4" id="KW-0479">Metal-binding</keyword>
<dbReference type="InterPro" id="IPR009000">
    <property type="entry name" value="Transl_B-barrel_sf"/>
</dbReference>
<dbReference type="Gene3D" id="3.30.980.10">
    <property type="entry name" value="Threonyl-trna Synthetase, Chain A, domain 2"/>
    <property type="match status" value="1"/>
</dbReference>
<dbReference type="Pfam" id="PF07973">
    <property type="entry name" value="tRNA_SAD"/>
    <property type="match status" value="1"/>
</dbReference>